<keyword evidence="11" id="KW-0482">Metalloprotease</keyword>
<evidence type="ECO:0000256" key="10">
    <source>
        <dbReference type="ARBA" id="ARBA00022833"/>
    </source>
</evidence>
<dbReference type="GO" id="GO:0008237">
    <property type="term" value="F:metallopeptidase activity"/>
    <property type="evidence" value="ECO:0007669"/>
    <property type="project" value="UniProtKB-UniRule"/>
</dbReference>
<feature type="domain" description="Peptidase M1 alanyl aminopeptidase C-terminal" evidence="16">
    <location>
        <begin position="554"/>
        <end position="873"/>
    </location>
</feature>
<evidence type="ECO:0000256" key="12">
    <source>
        <dbReference type="ARBA" id="ARBA00059739"/>
    </source>
</evidence>
<feature type="domain" description="Peptidase M1 membrane alanine aminopeptidase" evidence="14">
    <location>
        <begin position="228"/>
        <end position="438"/>
    </location>
</feature>
<dbReference type="GO" id="GO:0006508">
    <property type="term" value="P:proteolysis"/>
    <property type="evidence" value="ECO:0007669"/>
    <property type="project" value="UniProtKB-UniRule"/>
</dbReference>
<dbReference type="RefSeq" id="WP_012697873.1">
    <property type="nucleotide sequence ID" value="NC_012559.1"/>
</dbReference>
<evidence type="ECO:0000256" key="4">
    <source>
        <dbReference type="ARBA" id="ARBA00012564"/>
    </source>
</evidence>
<dbReference type="Pfam" id="PF17432">
    <property type="entry name" value="DUF3458_C"/>
    <property type="match status" value="1"/>
</dbReference>
<evidence type="ECO:0000313" key="18">
    <source>
        <dbReference type="EMBL" id="ACO75387.1"/>
    </source>
</evidence>
<accession>C1DB48</accession>
<dbReference type="Gene3D" id="2.60.40.1730">
    <property type="entry name" value="tricorn interacting facor f3 domain"/>
    <property type="match status" value="1"/>
</dbReference>
<keyword evidence="7" id="KW-0645">Protease</keyword>
<dbReference type="Gene3D" id="1.10.390.10">
    <property type="entry name" value="Neutral Protease Domain 2"/>
    <property type="match status" value="1"/>
</dbReference>
<keyword evidence="8" id="KW-0479">Metal-binding</keyword>
<dbReference type="InterPro" id="IPR045357">
    <property type="entry name" value="Aminopeptidase_N-like_N"/>
</dbReference>
<feature type="domain" description="Peptidase M1 alanyl aminopeptidase Ig-like fold" evidence="15">
    <location>
        <begin position="446"/>
        <end position="550"/>
    </location>
</feature>
<dbReference type="STRING" id="557598.LHK_02405"/>
<evidence type="ECO:0000259" key="14">
    <source>
        <dbReference type="Pfam" id="PF01433"/>
    </source>
</evidence>
<comment type="function">
    <text evidence="12">Aminopeptidase N is involved in the degradation of intracellular peptides generated by protein breakdown during normal growth as well as in response to nutrient starvation.</text>
</comment>
<dbReference type="FunFam" id="3.30.2010.30:FF:000002">
    <property type="entry name" value="Putative aminopeptidase N"/>
    <property type="match status" value="1"/>
</dbReference>
<dbReference type="FunFam" id="2.60.40.1840:FF:000001">
    <property type="entry name" value="Aminopeptidase N"/>
    <property type="match status" value="1"/>
</dbReference>
<dbReference type="InterPro" id="IPR035414">
    <property type="entry name" value="Peptidase_M1_pepN_Ig-like"/>
</dbReference>
<dbReference type="AlphaFoldDB" id="C1DB48"/>
<evidence type="ECO:0000259" key="16">
    <source>
        <dbReference type="Pfam" id="PF17432"/>
    </source>
</evidence>
<dbReference type="SUPFAM" id="SSF55486">
    <property type="entry name" value="Metalloproteases ('zincins'), catalytic domain"/>
    <property type="match status" value="1"/>
</dbReference>
<dbReference type="CDD" id="cd09600">
    <property type="entry name" value="M1_APN"/>
    <property type="match status" value="1"/>
</dbReference>
<comment type="catalytic activity">
    <reaction evidence="1">
        <text>Release of an N-terminal amino acid, Xaa-|-Yaa- from a peptide, amide or arylamide. Xaa is preferably Ala, but may be most amino acids including Pro (slow action). When a terminal hydrophobic residue is followed by a prolyl residue, the two may be released as an intact Xaa-Pro dipeptide.</text>
        <dbReference type="EC" id="3.4.11.2"/>
    </reaction>
</comment>
<dbReference type="PANTHER" id="PTHR46322:SF1">
    <property type="entry name" value="PUROMYCIN-SENSITIVE AMINOPEPTIDASE"/>
    <property type="match status" value="1"/>
</dbReference>
<dbReference type="SUPFAM" id="SSF63737">
    <property type="entry name" value="Leukotriene A4 hydrolase N-terminal domain"/>
    <property type="match status" value="1"/>
</dbReference>
<keyword evidence="19" id="KW-1185">Reference proteome</keyword>
<dbReference type="Proteomes" id="UP000002010">
    <property type="component" value="Chromosome"/>
</dbReference>
<dbReference type="EMBL" id="CP001154">
    <property type="protein sequence ID" value="ACO75387.1"/>
    <property type="molecule type" value="Genomic_DNA"/>
</dbReference>
<dbReference type="MEROPS" id="M01.005"/>
<dbReference type="InterPro" id="IPR012779">
    <property type="entry name" value="Peptidase_M1_pepN"/>
</dbReference>
<organism evidence="18 19">
    <name type="scientific">Laribacter hongkongensis (strain HLHK9)</name>
    <dbReference type="NCBI Taxonomy" id="557598"/>
    <lineage>
        <taxon>Bacteria</taxon>
        <taxon>Pseudomonadati</taxon>
        <taxon>Pseudomonadota</taxon>
        <taxon>Betaproteobacteria</taxon>
        <taxon>Neisseriales</taxon>
        <taxon>Aquaspirillaceae</taxon>
        <taxon>Laribacter</taxon>
    </lineage>
</organism>
<dbReference type="Gene3D" id="2.60.40.1840">
    <property type="match status" value="1"/>
</dbReference>
<keyword evidence="6 18" id="KW-0031">Aminopeptidase</keyword>
<dbReference type="Gene3D" id="1.25.50.10">
    <property type="entry name" value="Peptidase M1, alanyl aminopeptidase, C-terminal domain"/>
    <property type="match status" value="1"/>
</dbReference>
<dbReference type="InterPro" id="IPR042097">
    <property type="entry name" value="Aminopeptidase_N-like_N_sf"/>
</dbReference>
<dbReference type="HOGENOM" id="CLU_007993_2_0_4"/>
<evidence type="ECO:0000256" key="7">
    <source>
        <dbReference type="ARBA" id="ARBA00022670"/>
    </source>
</evidence>
<dbReference type="eggNOG" id="COG0308">
    <property type="taxonomic scope" value="Bacteria"/>
</dbReference>
<name>C1DB48_LARHH</name>
<evidence type="ECO:0000256" key="13">
    <source>
        <dbReference type="NCBIfam" id="TIGR02414"/>
    </source>
</evidence>
<sequence>MSQPRIHYRSDYRPSPFLINAVDLVFDLRDDDVRVESRLMVCRNPAADPGQPLVLDGSSELLSVALDGEPLPVTAYALDDETLTIRDVPDSFTLEVVTRVDPYANTSLMGLYASRGNLFTQCEPEGFRKITYYLDRPDVMAKFSTTIVADRQRFPVLLSNGNRVGEGQTDRRRHWVKWVDPYRKPSYLFALVAAKLTCLSDSFTTRSGRQVALEIWVEPQDIDKSQHAMTSLKKAMAWDETRFGLEYDLDTFMVVAVSDFNMGAMENKGLNIFNTRYVLASRATATDADFDAIESVIGHEYFHNWTGNRVTCRDWFQLSLKEGLTVFRDQEFSADMGSRAVKRIEDVKALRAMQFPEDAGPMAHPIRPESYIEMNNFYTMTVYEKGAEVVRMYHTLLGEEGFQKGMRLYVKRHDGQAATCDDFRAAMADANGVDLTRFGRWYTQAGTPHLAVSAQYSELGQALTLTVRQTTPPTPGQPDKQPLHIPLAIGLLAPDGRELPLTLAHDNEPGPTRRVLSLTEAEQHFTFVGIEARPVPSLLRGFSAPVRLDYPYTDAELAFLLANDPDDFARWEAGQTLAGRVLRRLYAADAAGEALEVPDEFIAAWSAVLGDHSLDPAFVALALTLPGETELLETLEEVDPVRLVRVRELVRRELGRRLRSDWLAVYEACSRTEFSHEDKGWRALKQLSLACLVAAGEATAVALARQQVAGADNMTDQIGALVALRDLAAPEREAAFSEFGLRWQDDALVMDKWFALQAAASREDTLEVVQGLMQHPAFALSNPNKVRALLGSFGRNLAVFHRADGAGYALMADQVLAVDTINPQVAARLVTAFNRWRKVDPARRELMQAALQRIAAAPDLSKDVYEIVSKSLALDD</sequence>
<evidence type="ECO:0000259" key="17">
    <source>
        <dbReference type="Pfam" id="PF17900"/>
    </source>
</evidence>
<dbReference type="EC" id="3.4.11.2" evidence="4 13"/>
<evidence type="ECO:0000256" key="11">
    <source>
        <dbReference type="ARBA" id="ARBA00023049"/>
    </source>
</evidence>
<evidence type="ECO:0000256" key="6">
    <source>
        <dbReference type="ARBA" id="ARBA00022438"/>
    </source>
</evidence>
<dbReference type="Pfam" id="PF17900">
    <property type="entry name" value="Peptidase_M1_N"/>
    <property type="match status" value="1"/>
</dbReference>
<proteinExistence type="inferred from homology"/>
<evidence type="ECO:0000256" key="5">
    <source>
        <dbReference type="ARBA" id="ARBA00015611"/>
    </source>
</evidence>
<dbReference type="KEGG" id="lhk:LHK_02405"/>
<feature type="domain" description="Aminopeptidase N-like N-terminal" evidence="17">
    <location>
        <begin position="91"/>
        <end position="188"/>
    </location>
</feature>
<evidence type="ECO:0000259" key="15">
    <source>
        <dbReference type="Pfam" id="PF11940"/>
    </source>
</evidence>
<evidence type="ECO:0000256" key="9">
    <source>
        <dbReference type="ARBA" id="ARBA00022801"/>
    </source>
</evidence>
<dbReference type="InterPro" id="IPR038438">
    <property type="entry name" value="PepN_Ig-like_sf"/>
</dbReference>
<dbReference type="PANTHER" id="PTHR46322">
    <property type="entry name" value="PUROMYCIN-SENSITIVE AMINOPEPTIDASE"/>
    <property type="match status" value="1"/>
</dbReference>
<gene>
    <name evidence="18" type="primary">pepN</name>
    <name evidence="18" type="ordered locus">LHK_02405</name>
</gene>
<dbReference type="Pfam" id="PF01433">
    <property type="entry name" value="Peptidase_M1"/>
    <property type="match status" value="1"/>
</dbReference>
<dbReference type="FunFam" id="2.60.40.1730:FF:000005">
    <property type="entry name" value="Aminopeptidase N"/>
    <property type="match status" value="1"/>
</dbReference>
<dbReference type="GO" id="GO:0008270">
    <property type="term" value="F:zinc ion binding"/>
    <property type="evidence" value="ECO:0007669"/>
    <property type="project" value="InterPro"/>
</dbReference>
<dbReference type="InterPro" id="IPR001930">
    <property type="entry name" value="Peptidase_M1"/>
</dbReference>
<protein>
    <recommendedName>
        <fullName evidence="5 13">Aminopeptidase N</fullName>
        <ecNumber evidence="4 13">3.4.11.2</ecNumber>
    </recommendedName>
</protein>
<evidence type="ECO:0000256" key="2">
    <source>
        <dbReference type="ARBA" id="ARBA00001947"/>
    </source>
</evidence>
<keyword evidence="9 18" id="KW-0378">Hydrolase</keyword>
<keyword evidence="10" id="KW-0862">Zinc</keyword>
<dbReference type="FunFam" id="1.10.390.10:FF:000002">
    <property type="entry name" value="Aminopeptidase N"/>
    <property type="match status" value="1"/>
</dbReference>
<dbReference type="Gene3D" id="3.30.2010.30">
    <property type="match status" value="1"/>
</dbReference>
<evidence type="ECO:0000256" key="8">
    <source>
        <dbReference type="ARBA" id="ARBA00022723"/>
    </source>
</evidence>
<dbReference type="InterPro" id="IPR014782">
    <property type="entry name" value="Peptidase_M1_dom"/>
</dbReference>
<dbReference type="GO" id="GO:0016285">
    <property type="term" value="F:alanyl aminopeptidase activity"/>
    <property type="evidence" value="ECO:0007669"/>
    <property type="project" value="UniProtKB-EC"/>
</dbReference>
<evidence type="ECO:0000313" key="19">
    <source>
        <dbReference type="Proteomes" id="UP000002010"/>
    </source>
</evidence>
<dbReference type="InterPro" id="IPR024601">
    <property type="entry name" value="Peptidase_M1_pepN_C"/>
</dbReference>
<evidence type="ECO:0000256" key="1">
    <source>
        <dbReference type="ARBA" id="ARBA00000098"/>
    </source>
</evidence>
<dbReference type="PRINTS" id="PR00756">
    <property type="entry name" value="ALADIPTASE"/>
</dbReference>
<dbReference type="NCBIfam" id="TIGR02414">
    <property type="entry name" value="pepN_proteo"/>
    <property type="match status" value="1"/>
</dbReference>
<dbReference type="InterPro" id="IPR037144">
    <property type="entry name" value="Peptidase_M1_pepN_C_sf"/>
</dbReference>
<reference evidence="18 19" key="1">
    <citation type="journal article" date="2009" name="PLoS Genet.">
        <title>The complete genome and proteome of Laribacter hongkongensis reveal potential mechanisms for adaptations to different temperatures and habitats.</title>
        <authorList>
            <person name="Woo P.C."/>
            <person name="Lau S.K."/>
            <person name="Tse H."/>
            <person name="Teng J.L."/>
            <person name="Curreem S.O."/>
            <person name="Tsang A.K."/>
            <person name="Fan R.Y."/>
            <person name="Wong G.K."/>
            <person name="Huang Y."/>
            <person name="Loman N.J."/>
            <person name="Snyder L.A."/>
            <person name="Cai J.J."/>
            <person name="Huang J.D."/>
            <person name="Mak W."/>
            <person name="Pallen M.J."/>
            <person name="Lok S."/>
            <person name="Yuen K.Y."/>
        </authorList>
    </citation>
    <scope>NUCLEOTIDE SEQUENCE [LARGE SCALE GENOMIC DNA]</scope>
    <source>
        <strain evidence="18 19">HLHK9</strain>
    </source>
</reference>
<evidence type="ECO:0000256" key="3">
    <source>
        <dbReference type="ARBA" id="ARBA00010136"/>
    </source>
</evidence>
<dbReference type="Pfam" id="PF11940">
    <property type="entry name" value="DUF3458"/>
    <property type="match status" value="1"/>
</dbReference>
<comment type="cofactor">
    <cofactor evidence="2">
        <name>Zn(2+)</name>
        <dbReference type="ChEBI" id="CHEBI:29105"/>
    </cofactor>
</comment>
<dbReference type="InterPro" id="IPR027268">
    <property type="entry name" value="Peptidase_M4/M1_CTD_sf"/>
</dbReference>
<comment type="similarity">
    <text evidence="3">Belongs to the peptidase M1 family.</text>
</comment>